<dbReference type="GeneID" id="105294928"/>
<keyword evidence="5" id="KW-0999">Mitochondrion inner membrane</keyword>
<dbReference type="OrthoDB" id="9937520at2759"/>
<keyword evidence="4" id="KW-0812">Transmembrane</keyword>
<reference evidence="11" key="1">
    <citation type="submission" date="2025-08" db="UniProtKB">
        <authorList>
            <consortium name="RefSeq"/>
        </authorList>
    </citation>
    <scope>IDENTIFICATION</scope>
    <source>
        <tissue evidence="11">Kidney</tissue>
    </source>
</reference>
<evidence type="ECO:0000256" key="6">
    <source>
        <dbReference type="ARBA" id="ARBA00022946"/>
    </source>
</evidence>
<dbReference type="UniPathway" id="UPA00705"/>
<evidence type="ECO:0000256" key="3">
    <source>
        <dbReference type="ARBA" id="ARBA00007351"/>
    </source>
</evidence>
<sequence length="75" mass="8621">MLFPLARNVLCSLKNRSIQQILARQSYIKYSPDLHDKYGNTMLASKTTFCFVSILVITQIGIEWNLSFGRVIPKE</sequence>
<evidence type="ECO:0000313" key="10">
    <source>
        <dbReference type="Proteomes" id="UP000515202"/>
    </source>
</evidence>
<gene>
    <name evidence="11" type="primary">LOC105294928</name>
</gene>
<dbReference type="KEGG" id="pvp:105294928"/>
<comment type="pathway">
    <text evidence="2">Energy metabolism; oxidative phosphorylation.</text>
</comment>
<evidence type="ECO:0000256" key="8">
    <source>
        <dbReference type="ARBA" id="ARBA00023128"/>
    </source>
</evidence>
<dbReference type="InterPro" id="IPR023272">
    <property type="entry name" value="Cyt_c_oxidase_suVIIB_dom_sf"/>
</dbReference>
<dbReference type="Proteomes" id="UP000515202">
    <property type="component" value="Unplaced"/>
</dbReference>
<evidence type="ECO:0000256" key="5">
    <source>
        <dbReference type="ARBA" id="ARBA00022792"/>
    </source>
</evidence>
<dbReference type="GO" id="GO:0005743">
    <property type="term" value="C:mitochondrial inner membrane"/>
    <property type="evidence" value="ECO:0007669"/>
    <property type="project" value="UniProtKB-SubCell"/>
</dbReference>
<evidence type="ECO:0000256" key="7">
    <source>
        <dbReference type="ARBA" id="ARBA00022989"/>
    </source>
</evidence>
<evidence type="ECO:0000256" key="9">
    <source>
        <dbReference type="ARBA" id="ARBA00023136"/>
    </source>
</evidence>
<name>A0A6P3QEK4_PTEVA</name>
<keyword evidence="8" id="KW-0496">Mitochondrion</keyword>
<accession>A0A6P3QEK4</accession>
<evidence type="ECO:0000313" key="11">
    <source>
        <dbReference type="RefSeq" id="XP_011362714.1"/>
    </source>
</evidence>
<dbReference type="RefSeq" id="XP_011362714.1">
    <property type="nucleotide sequence ID" value="XM_011364412.1"/>
</dbReference>
<evidence type="ECO:0000256" key="1">
    <source>
        <dbReference type="ARBA" id="ARBA00004434"/>
    </source>
</evidence>
<dbReference type="PANTHER" id="PTHR16716">
    <property type="entry name" value="CYTOCHROME C OXIDASE SUBUNIT 7B, MITOCHONDRIAL"/>
    <property type="match status" value="1"/>
</dbReference>
<dbReference type="InterPro" id="IPR008433">
    <property type="entry name" value="Cyt_c_oxidase_suVIIB"/>
</dbReference>
<dbReference type="Gene3D" id="4.10.51.10">
    <property type="entry name" value="Cytochrome C Oxidase, chain K"/>
    <property type="match status" value="1"/>
</dbReference>
<dbReference type="AlphaFoldDB" id="A0A6P3QEK4"/>
<keyword evidence="6" id="KW-0809">Transit peptide</keyword>
<evidence type="ECO:0000256" key="4">
    <source>
        <dbReference type="ARBA" id="ARBA00022692"/>
    </source>
</evidence>
<comment type="similarity">
    <text evidence="3">Belongs to the cytochrome c oxidase VIIb family.</text>
</comment>
<protein>
    <submittedName>
        <fullName evidence="11">Cytochrome c oxidase subunit 7B2, mitochondrial-like</fullName>
    </submittedName>
</protein>
<dbReference type="GO" id="GO:0045277">
    <property type="term" value="C:respiratory chain complex IV"/>
    <property type="evidence" value="ECO:0007669"/>
    <property type="project" value="TreeGrafter"/>
</dbReference>
<organism evidence="10 11">
    <name type="scientific">Pteropus vampyrus</name>
    <name type="common">Large flying fox</name>
    <dbReference type="NCBI Taxonomy" id="132908"/>
    <lineage>
        <taxon>Eukaryota</taxon>
        <taxon>Metazoa</taxon>
        <taxon>Chordata</taxon>
        <taxon>Craniata</taxon>
        <taxon>Vertebrata</taxon>
        <taxon>Euteleostomi</taxon>
        <taxon>Mammalia</taxon>
        <taxon>Eutheria</taxon>
        <taxon>Laurasiatheria</taxon>
        <taxon>Chiroptera</taxon>
        <taxon>Yinpterochiroptera</taxon>
        <taxon>Pteropodoidea</taxon>
        <taxon>Pteropodidae</taxon>
        <taxon>Pteropodinae</taxon>
        <taxon>Pteropus</taxon>
    </lineage>
</organism>
<keyword evidence="7" id="KW-1133">Transmembrane helix</keyword>
<keyword evidence="10" id="KW-1185">Reference proteome</keyword>
<dbReference type="PANTHER" id="PTHR16716:SF1">
    <property type="entry name" value="CYTOCHROME C OXIDASE SUBUNIT 7B2, MITOCHONDRIAL"/>
    <property type="match status" value="1"/>
</dbReference>
<dbReference type="GO" id="GO:0006123">
    <property type="term" value="P:mitochondrial electron transport, cytochrome c to oxygen"/>
    <property type="evidence" value="ECO:0007669"/>
    <property type="project" value="InterPro"/>
</dbReference>
<dbReference type="Pfam" id="PF05392">
    <property type="entry name" value="COX7B"/>
    <property type="match status" value="1"/>
</dbReference>
<keyword evidence="9" id="KW-0472">Membrane</keyword>
<dbReference type="SUPFAM" id="SSF81423">
    <property type="entry name" value="Mitochondrial cytochrome c oxidase subunit VIIb"/>
    <property type="match status" value="1"/>
</dbReference>
<proteinExistence type="inferred from homology"/>
<comment type="subcellular location">
    <subcellularLocation>
        <location evidence="1">Mitochondrion inner membrane</location>
        <topology evidence="1">Single-pass membrane protein</topology>
    </subcellularLocation>
</comment>
<evidence type="ECO:0000256" key="2">
    <source>
        <dbReference type="ARBA" id="ARBA00004673"/>
    </source>
</evidence>